<feature type="compositionally biased region" description="Basic and acidic residues" evidence="1">
    <location>
        <begin position="22"/>
        <end position="35"/>
    </location>
</feature>
<reference evidence="3 4" key="1">
    <citation type="submission" date="2017-12" db="EMBL/GenBank/DDBJ databases">
        <title>Phylogenetic diversity of female urinary microbiome.</title>
        <authorList>
            <person name="Thomas-White K."/>
            <person name="Wolfe A.J."/>
        </authorList>
    </citation>
    <scope>NUCLEOTIDE SEQUENCE [LARGE SCALE GENOMIC DNA]</scope>
    <source>
        <strain evidence="3 4">UMB1298</strain>
    </source>
</reference>
<feature type="region of interest" description="Disordered" evidence="1">
    <location>
        <begin position="1"/>
        <end position="35"/>
    </location>
</feature>
<dbReference type="AlphaFoldDB" id="A0A2I1PAS6"/>
<evidence type="ECO:0000313" key="3">
    <source>
        <dbReference type="EMBL" id="PKZ41691.1"/>
    </source>
</evidence>
<keyword evidence="4" id="KW-1185">Reference proteome</keyword>
<feature type="region of interest" description="Disordered" evidence="1">
    <location>
        <begin position="56"/>
        <end position="82"/>
    </location>
</feature>
<sequence>MALSEDEQSRLDALEQSLLVEDGDHSHMPEVERTARRDSHEADLFAVFAGRATAAAPPLDEDAPPTGARPLDGPSARPTGRRSRAGRLVVGLLVVAVAIGLYALAAWARLPWVGVGGFALLVIAAALWMRMPGNSSRSSWGEHRQAPARPDPGAPRGLLGRDPFGRDRPGSVWDGGRRVTGSRVDGLPGRAGGSVVSGRAGTPGRARATQGSFMQRLERRWDARRDERGR</sequence>
<proteinExistence type="predicted"/>
<dbReference type="Proteomes" id="UP000234206">
    <property type="component" value="Unassembled WGS sequence"/>
</dbReference>
<keyword evidence="2" id="KW-0472">Membrane</keyword>
<evidence type="ECO:0000313" key="4">
    <source>
        <dbReference type="Proteomes" id="UP000234206"/>
    </source>
</evidence>
<protein>
    <recommendedName>
        <fullName evidence="5">DUF3040 domain-containing protein</fullName>
    </recommendedName>
</protein>
<name>A0A2I1PAS6_9MICO</name>
<organism evidence="3 4">
    <name type="scientific">Kytococcus schroeteri</name>
    <dbReference type="NCBI Taxonomy" id="138300"/>
    <lineage>
        <taxon>Bacteria</taxon>
        <taxon>Bacillati</taxon>
        <taxon>Actinomycetota</taxon>
        <taxon>Actinomycetes</taxon>
        <taxon>Micrococcales</taxon>
        <taxon>Kytococcaceae</taxon>
        <taxon>Kytococcus</taxon>
    </lineage>
</organism>
<comment type="caution">
    <text evidence="3">The sequence shown here is derived from an EMBL/GenBank/DDBJ whole genome shotgun (WGS) entry which is preliminary data.</text>
</comment>
<feature type="transmembrane region" description="Helical" evidence="2">
    <location>
        <begin position="110"/>
        <end position="129"/>
    </location>
</feature>
<evidence type="ECO:0008006" key="5">
    <source>
        <dbReference type="Google" id="ProtNLM"/>
    </source>
</evidence>
<accession>A0A2I1PAS6</accession>
<dbReference type="EMBL" id="PKIZ01000010">
    <property type="protein sequence ID" value="PKZ41691.1"/>
    <property type="molecule type" value="Genomic_DNA"/>
</dbReference>
<dbReference type="RefSeq" id="WP_070703245.1">
    <property type="nucleotide sequence ID" value="NZ_PKIZ01000010.1"/>
</dbReference>
<keyword evidence="2" id="KW-1133">Transmembrane helix</keyword>
<feature type="region of interest" description="Disordered" evidence="1">
    <location>
        <begin position="134"/>
        <end position="230"/>
    </location>
</feature>
<keyword evidence="2" id="KW-0812">Transmembrane</keyword>
<evidence type="ECO:0000256" key="1">
    <source>
        <dbReference type="SAM" id="MobiDB-lite"/>
    </source>
</evidence>
<evidence type="ECO:0000256" key="2">
    <source>
        <dbReference type="SAM" id="Phobius"/>
    </source>
</evidence>
<feature type="compositionally biased region" description="Basic and acidic residues" evidence="1">
    <location>
        <begin position="216"/>
        <end position="230"/>
    </location>
</feature>
<gene>
    <name evidence="3" type="ORF">CYJ76_06415</name>
</gene>
<feature type="transmembrane region" description="Helical" evidence="2">
    <location>
        <begin position="85"/>
        <end position="104"/>
    </location>
</feature>